<evidence type="ECO:0000313" key="1">
    <source>
        <dbReference type="EMBL" id="OOM81831.1"/>
    </source>
</evidence>
<dbReference type="Proteomes" id="UP000190890">
    <property type="component" value="Unassembled WGS sequence"/>
</dbReference>
<accession>A0A1S8TVU0</accession>
<proteinExistence type="predicted"/>
<dbReference type="OrthoDB" id="1864449at2"/>
<reference evidence="1 2" key="1">
    <citation type="submission" date="2016-05" db="EMBL/GenBank/DDBJ databases">
        <title>Microbial solvent formation.</title>
        <authorList>
            <person name="Poehlein A."/>
            <person name="Montoya Solano J.D."/>
            <person name="Flitsch S."/>
            <person name="Krabben P."/>
            <person name="Duerre P."/>
            <person name="Daniel R."/>
        </authorList>
    </citation>
    <scope>NUCLEOTIDE SEQUENCE [LARGE SCALE GENOMIC DNA]</scope>
    <source>
        <strain evidence="1 2">DSM 2619</strain>
    </source>
</reference>
<keyword evidence="2" id="KW-1185">Reference proteome</keyword>
<name>A0A1S8TVU0_9CLOT</name>
<sequence>MAQVTIVPDVYASMVTEKVKGMIKISTLAKDLGDLQGSKGDTITFPMFKTLSDAVLMAKGVALTPEELSQTSSGKKIVQYGKGVRVYDMDSLTALGQWVENGISQQARIMAHALDNEMVKDIDANAILKVSTANAKAITDDELMEGFSRFGDEQDNTDFAGIVTHSMLAGQYYKMDSFIKTTSTTANAQNGRVINGCIGYYRGTIPVMLSDINTFDTTLNECKTYIIKNDALGIMPKRDVLVEPDRKADLKATDIFADYIFAVGLIMKDGVCILRKTIV</sequence>
<gene>
    <name evidence="1" type="ORF">CLPUN_08090</name>
</gene>
<dbReference type="EMBL" id="LZZM01000046">
    <property type="protein sequence ID" value="OOM81831.1"/>
    <property type="molecule type" value="Genomic_DNA"/>
</dbReference>
<dbReference type="RefSeq" id="WP_077846089.1">
    <property type="nucleotide sequence ID" value="NZ_LZZM01000046.1"/>
</dbReference>
<comment type="caution">
    <text evidence="1">The sequence shown here is derived from an EMBL/GenBank/DDBJ whole genome shotgun (WGS) entry which is preliminary data.</text>
</comment>
<dbReference type="AlphaFoldDB" id="A0A1S8TVU0"/>
<organism evidence="1 2">
    <name type="scientific">Clostridium puniceum</name>
    <dbReference type="NCBI Taxonomy" id="29367"/>
    <lineage>
        <taxon>Bacteria</taxon>
        <taxon>Bacillati</taxon>
        <taxon>Bacillota</taxon>
        <taxon>Clostridia</taxon>
        <taxon>Eubacteriales</taxon>
        <taxon>Clostridiaceae</taxon>
        <taxon>Clostridium</taxon>
    </lineage>
</organism>
<dbReference type="STRING" id="29367.CLPUN_08090"/>
<protein>
    <recommendedName>
        <fullName evidence="3">Phage capsid family protein</fullName>
    </recommendedName>
</protein>
<evidence type="ECO:0000313" key="2">
    <source>
        <dbReference type="Proteomes" id="UP000190890"/>
    </source>
</evidence>
<evidence type="ECO:0008006" key="3">
    <source>
        <dbReference type="Google" id="ProtNLM"/>
    </source>
</evidence>